<dbReference type="SUPFAM" id="SSF51430">
    <property type="entry name" value="NAD(P)-linked oxidoreductase"/>
    <property type="match status" value="1"/>
</dbReference>
<organism evidence="3 4">
    <name type="scientific">Alicyclobacillus macrosporangiidus</name>
    <dbReference type="NCBI Taxonomy" id="392015"/>
    <lineage>
        <taxon>Bacteria</taxon>
        <taxon>Bacillati</taxon>
        <taxon>Bacillota</taxon>
        <taxon>Bacilli</taxon>
        <taxon>Bacillales</taxon>
        <taxon>Alicyclobacillaceae</taxon>
        <taxon>Alicyclobacillus</taxon>
    </lineage>
</organism>
<evidence type="ECO:0000256" key="1">
    <source>
        <dbReference type="ARBA" id="ARBA00023002"/>
    </source>
</evidence>
<reference evidence="4" key="1">
    <citation type="submission" date="2016-10" db="EMBL/GenBank/DDBJ databases">
        <authorList>
            <person name="Varghese N."/>
        </authorList>
    </citation>
    <scope>NUCLEOTIDE SEQUENCE [LARGE SCALE GENOMIC DNA]</scope>
    <source>
        <strain evidence="4">DSM 17980</strain>
    </source>
</reference>
<dbReference type="InterPro" id="IPR036812">
    <property type="entry name" value="NAD(P)_OxRdtase_dom_sf"/>
</dbReference>
<dbReference type="PANTHER" id="PTHR43364">
    <property type="entry name" value="NADH-SPECIFIC METHYLGLYOXAL REDUCTASE-RELATED"/>
    <property type="match status" value="1"/>
</dbReference>
<gene>
    <name evidence="3" type="ORF">SAMN05421543_12536</name>
</gene>
<dbReference type="GO" id="GO:0016491">
    <property type="term" value="F:oxidoreductase activity"/>
    <property type="evidence" value="ECO:0007669"/>
    <property type="project" value="UniProtKB-KW"/>
</dbReference>
<dbReference type="Gene3D" id="3.20.20.100">
    <property type="entry name" value="NADP-dependent oxidoreductase domain"/>
    <property type="match status" value="1"/>
</dbReference>
<accession>A0A1I7L5Y2</accession>
<dbReference type="PANTHER" id="PTHR43364:SF4">
    <property type="entry name" value="NAD(P)-LINKED OXIDOREDUCTASE SUPERFAMILY PROTEIN"/>
    <property type="match status" value="1"/>
</dbReference>
<sequence length="337" mass="37951">MEIRHLGRTGLRVPSLCLGTMTFGNQADEKTSHAILDKAFDAGVYFIDTADMYPLGGSYEQLGRTEEIIGRWLKGKRDKVVLASKCHGAMGPGPNDRGLSRKHILDAIDASLRRLGTDYLDLYQAHQFDPTVPMEETLQTFDDLVRAGKVRYIGVSNWRAWQVAKAMGLAARFHWNPIASVQPRYNLLFRMIEEELVPLCQSEGIGLITYNPLAGGMLTGRYRPGQDVEPGTRFALGGVTNAGQMYQTRYWNDAVFAAVERYRAWCQERDRDMATTAVQWVIQQPGITSAIIGASRPEQLDASLRAAEVAETQPLTQEELDWLDQLWFSLPRRREAR</sequence>
<keyword evidence="1" id="KW-0560">Oxidoreductase</keyword>
<dbReference type="OrthoDB" id="249577at2"/>
<name>A0A1I7L5Y2_9BACL</name>
<dbReference type="Proteomes" id="UP000183508">
    <property type="component" value="Unassembled WGS sequence"/>
</dbReference>
<keyword evidence="4" id="KW-1185">Reference proteome</keyword>
<dbReference type="InterPro" id="IPR023210">
    <property type="entry name" value="NADP_OxRdtase_dom"/>
</dbReference>
<dbReference type="AlphaFoldDB" id="A0A1I7L5Y2"/>
<evidence type="ECO:0000313" key="3">
    <source>
        <dbReference type="EMBL" id="SFV04924.1"/>
    </source>
</evidence>
<proteinExistence type="predicted"/>
<dbReference type="RefSeq" id="WP_074955845.1">
    <property type="nucleotide sequence ID" value="NZ_FPBV01000025.1"/>
</dbReference>
<evidence type="ECO:0000259" key="2">
    <source>
        <dbReference type="Pfam" id="PF00248"/>
    </source>
</evidence>
<protein>
    <submittedName>
        <fullName evidence="3">Predicted oxidoreductase</fullName>
    </submittedName>
</protein>
<dbReference type="eggNOG" id="COG0667">
    <property type="taxonomic scope" value="Bacteria"/>
</dbReference>
<dbReference type="PRINTS" id="PR00069">
    <property type="entry name" value="ALDKETRDTASE"/>
</dbReference>
<feature type="domain" description="NADP-dependent oxidoreductase" evidence="2">
    <location>
        <begin position="16"/>
        <end position="326"/>
    </location>
</feature>
<dbReference type="GO" id="GO:0005829">
    <property type="term" value="C:cytosol"/>
    <property type="evidence" value="ECO:0007669"/>
    <property type="project" value="TreeGrafter"/>
</dbReference>
<dbReference type="CDD" id="cd19087">
    <property type="entry name" value="AKR_AKR12A1_B1_C1"/>
    <property type="match status" value="1"/>
</dbReference>
<dbReference type="STRING" id="392015.SAMN05421543_12536"/>
<dbReference type="Pfam" id="PF00248">
    <property type="entry name" value="Aldo_ket_red"/>
    <property type="match status" value="1"/>
</dbReference>
<dbReference type="EMBL" id="FPBV01000025">
    <property type="protein sequence ID" value="SFV04924.1"/>
    <property type="molecule type" value="Genomic_DNA"/>
</dbReference>
<dbReference type="InterPro" id="IPR020471">
    <property type="entry name" value="AKR"/>
</dbReference>
<dbReference type="FunFam" id="3.20.20.100:FF:000004">
    <property type="entry name" value="Oxidoreductase, aldo/keto reductase"/>
    <property type="match status" value="1"/>
</dbReference>
<evidence type="ECO:0000313" key="4">
    <source>
        <dbReference type="Proteomes" id="UP000183508"/>
    </source>
</evidence>
<dbReference type="InterPro" id="IPR050523">
    <property type="entry name" value="AKR_Detox_Biosynth"/>
</dbReference>